<dbReference type="AlphaFoldDB" id="A0A090V819"/>
<keyword evidence="7" id="KW-0067">ATP-binding</keyword>
<organism evidence="9 10">
    <name type="scientific">Algibacter lectus</name>
    <dbReference type="NCBI Taxonomy" id="221126"/>
    <lineage>
        <taxon>Bacteria</taxon>
        <taxon>Pseudomonadati</taxon>
        <taxon>Bacteroidota</taxon>
        <taxon>Flavobacteriia</taxon>
        <taxon>Flavobacteriales</taxon>
        <taxon>Flavobacteriaceae</taxon>
        <taxon>Algibacter</taxon>
    </lineage>
</organism>
<protein>
    <submittedName>
        <fullName evidence="9">Selenoprotein O and cysteine-containing homologs</fullName>
    </submittedName>
</protein>
<reference evidence="9 10" key="1">
    <citation type="journal article" date="2014" name="Genome Announc.">
        <title>Draft Genome Sequences of Marine Flavobacterium Algibacter lectus Strains SS8 and NR4.</title>
        <authorList>
            <person name="Takatani N."/>
            <person name="Nakanishi M."/>
            <person name="Meirelles P."/>
            <person name="Mino S."/>
            <person name="Suda W."/>
            <person name="Oshima K."/>
            <person name="Hattori M."/>
            <person name="Ohkuma M."/>
            <person name="Hosokawa M."/>
            <person name="Miyashita K."/>
            <person name="Thompson F.L."/>
            <person name="Niwa A."/>
            <person name="Sawabe T."/>
            <person name="Sawabe T."/>
        </authorList>
    </citation>
    <scope>NUCLEOTIDE SEQUENCE [LARGE SCALE GENOMIC DNA]</scope>
    <source>
        <strain evidence="9 10">JCM 19300</strain>
    </source>
</reference>
<dbReference type="EMBL" id="BBNQ01000001">
    <property type="protein sequence ID" value="GAL60985.1"/>
    <property type="molecule type" value="Genomic_DNA"/>
</dbReference>
<comment type="cofactor">
    <cofactor evidence="1">
        <name>Mg(2+)</name>
        <dbReference type="ChEBI" id="CHEBI:18420"/>
    </cofactor>
</comment>
<proteinExistence type="inferred from homology"/>
<keyword evidence="5" id="KW-0479">Metal-binding</keyword>
<dbReference type="GO" id="GO:0005524">
    <property type="term" value="F:ATP binding"/>
    <property type="evidence" value="ECO:0007669"/>
    <property type="project" value="UniProtKB-KW"/>
</dbReference>
<evidence type="ECO:0000256" key="1">
    <source>
        <dbReference type="ARBA" id="ARBA00001946"/>
    </source>
</evidence>
<keyword evidence="8" id="KW-0460">Magnesium</keyword>
<evidence type="ECO:0000256" key="8">
    <source>
        <dbReference type="ARBA" id="ARBA00022842"/>
    </source>
</evidence>
<evidence type="ECO:0000256" key="5">
    <source>
        <dbReference type="ARBA" id="ARBA00022723"/>
    </source>
</evidence>
<evidence type="ECO:0000313" key="9">
    <source>
        <dbReference type="EMBL" id="GAL60985.1"/>
    </source>
</evidence>
<dbReference type="GO" id="GO:0070733">
    <property type="term" value="F:AMPylase activity"/>
    <property type="evidence" value="ECO:0007669"/>
    <property type="project" value="TreeGrafter"/>
</dbReference>
<dbReference type="PANTHER" id="PTHR32057">
    <property type="entry name" value="PROTEIN ADENYLYLTRANSFERASE SELO, MITOCHONDRIAL"/>
    <property type="match status" value="1"/>
</dbReference>
<sequence length="98" mass="10890">MKLNIKDTFTKQLPADPKLENTRRQVENACFSFVTPKQTAKPELLHVSPEMLDSLGLTDTDAKSDTFLKVITGNEVTQKQSLLLCAMVDINLVIGQVN</sequence>
<evidence type="ECO:0000256" key="6">
    <source>
        <dbReference type="ARBA" id="ARBA00022741"/>
    </source>
</evidence>
<dbReference type="PANTHER" id="PTHR32057:SF14">
    <property type="entry name" value="PROTEIN ADENYLYLTRANSFERASE SELO, MITOCHONDRIAL"/>
    <property type="match status" value="1"/>
</dbReference>
<evidence type="ECO:0000256" key="2">
    <source>
        <dbReference type="ARBA" id="ARBA00009747"/>
    </source>
</evidence>
<keyword evidence="3" id="KW-0808">Transferase</keyword>
<comment type="similarity">
    <text evidence="2">Belongs to the SELO family.</text>
</comment>
<evidence type="ECO:0000256" key="7">
    <source>
        <dbReference type="ARBA" id="ARBA00022840"/>
    </source>
</evidence>
<accession>A0A090V819</accession>
<gene>
    <name evidence="9" type="ORF">JCM19300_3923</name>
</gene>
<evidence type="ECO:0000313" key="10">
    <source>
        <dbReference type="Proteomes" id="UP000029644"/>
    </source>
</evidence>
<keyword evidence="4" id="KW-0548">Nucleotidyltransferase</keyword>
<dbReference type="Proteomes" id="UP000029644">
    <property type="component" value="Unassembled WGS sequence"/>
</dbReference>
<comment type="caution">
    <text evidence="9">The sequence shown here is derived from an EMBL/GenBank/DDBJ whole genome shotgun (WGS) entry which is preliminary data.</text>
</comment>
<evidence type="ECO:0000256" key="3">
    <source>
        <dbReference type="ARBA" id="ARBA00022679"/>
    </source>
</evidence>
<name>A0A090V819_9FLAO</name>
<evidence type="ECO:0000256" key="4">
    <source>
        <dbReference type="ARBA" id="ARBA00022695"/>
    </source>
</evidence>
<dbReference type="GO" id="GO:0046872">
    <property type="term" value="F:metal ion binding"/>
    <property type="evidence" value="ECO:0007669"/>
    <property type="project" value="UniProtKB-KW"/>
</dbReference>
<keyword evidence="6" id="KW-0547">Nucleotide-binding</keyword>
<dbReference type="InterPro" id="IPR003846">
    <property type="entry name" value="SelO"/>
</dbReference>